<dbReference type="PANTHER" id="PTHR34597:SF3">
    <property type="entry name" value="OUTER MEMBRANE TRANSPORTER CDIB"/>
    <property type="match status" value="1"/>
</dbReference>
<feature type="chain" id="PRO_5018038664" description="Haemolysin activator HlyB C-terminal domain-containing protein" evidence="1">
    <location>
        <begin position="26"/>
        <end position="534"/>
    </location>
</feature>
<keyword evidence="3" id="KW-1185">Reference proteome</keyword>
<dbReference type="Gene3D" id="2.40.160.50">
    <property type="entry name" value="membrane protein fhac: a member of the omp85/tpsb transporter family"/>
    <property type="match status" value="1"/>
</dbReference>
<dbReference type="AlphaFoldDB" id="A0A3L8PUL7"/>
<evidence type="ECO:0000313" key="3">
    <source>
        <dbReference type="Proteomes" id="UP000281474"/>
    </source>
</evidence>
<feature type="signal peptide" evidence="1">
    <location>
        <begin position="1"/>
        <end position="25"/>
    </location>
</feature>
<gene>
    <name evidence="2" type="ORF">D5018_13910</name>
</gene>
<dbReference type="RefSeq" id="WP_121839603.1">
    <property type="nucleotide sequence ID" value="NZ_ML014793.1"/>
</dbReference>
<dbReference type="GO" id="GO:0098046">
    <property type="term" value="C:type V protein secretion system complex"/>
    <property type="evidence" value="ECO:0007669"/>
    <property type="project" value="TreeGrafter"/>
</dbReference>
<proteinExistence type="predicted"/>
<evidence type="ECO:0000256" key="1">
    <source>
        <dbReference type="SAM" id="SignalP"/>
    </source>
</evidence>
<sequence>MAMFKQHVMLLAFIFCLFKLSPVWANDEQAFVINQITIINHSIFDQSSKDNFFIHDWANSLHTTTKKSVIRNHLIFQQGDKVTSADLNEAQRILRSKRYLRDAKVYFAPLKNKIKPTSKTVVVETWDNWSLLPTADFNRTGNESRYSVGVKDDNLMGLGIRTRLKYNHERDRNGYHASVSAPINWIEHGIATIGYERNSDGQVLDWSLIKPFYSNQTKTSFSITHDDDHRVDEIEQNGDVVNKFAHSTRFYSGQYGWLLHNDQQALSRFRLGVTQQQDRFSPTSTLSVIPKDRKFFYPWVGFQYIQNDYHEFNNVRVLDKNEDINLGWTHTLKLGFELDDKRNNNLPGYHINIHTTKGHQQDNNLWLFSLNGNATLATSHSDYYRLDLQSEFFHFINPKWIFYSKAKLSFTNNLPLDLLNSLGDDSGLRGYPLQYQHGDNTWLLSAEIRRIPNINLFELADIALVAFADVGQAYGSGTTSNQDQGILTSIGAGLRIYSSKSSNNSVGHIDLVYPINSDPSIQGLEFRFTVKQSL</sequence>
<evidence type="ECO:0000313" key="2">
    <source>
        <dbReference type="EMBL" id="RLV59101.1"/>
    </source>
</evidence>
<comment type="caution">
    <text evidence="2">The sequence shown here is derived from an EMBL/GenBank/DDBJ whole genome shotgun (WGS) entry which is preliminary data.</text>
</comment>
<evidence type="ECO:0008006" key="4">
    <source>
        <dbReference type="Google" id="ProtNLM"/>
    </source>
</evidence>
<accession>A0A3L8PUL7</accession>
<dbReference type="PANTHER" id="PTHR34597">
    <property type="entry name" value="SLR1661 PROTEIN"/>
    <property type="match status" value="1"/>
</dbReference>
<dbReference type="OrthoDB" id="6306838at2"/>
<dbReference type="Gene3D" id="3.10.20.310">
    <property type="entry name" value="membrane protein fhac"/>
    <property type="match status" value="1"/>
</dbReference>
<organism evidence="2 3">
    <name type="scientific">Parashewanella curva</name>
    <dbReference type="NCBI Taxonomy" id="2338552"/>
    <lineage>
        <taxon>Bacteria</taxon>
        <taxon>Pseudomonadati</taxon>
        <taxon>Pseudomonadota</taxon>
        <taxon>Gammaproteobacteria</taxon>
        <taxon>Alteromonadales</taxon>
        <taxon>Shewanellaceae</taxon>
        <taxon>Parashewanella</taxon>
    </lineage>
</organism>
<dbReference type="Proteomes" id="UP000281474">
    <property type="component" value="Unassembled WGS sequence"/>
</dbReference>
<protein>
    <recommendedName>
        <fullName evidence="4">Haemolysin activator HlyB C-terminal domain-containing protein</fullName>
    </recommendedName>
</protein>
<keyword evidence="1" id="KW-0732">Signal</keyword>
<reference evidence="2 3" key="1">
    <citation type="submission" date="2018-09" db="EMBL/GenBank/DDBJ databases">
        <title>Phylogeny of the Shewanellaceae, and recommendation for two new genera, Pseudoshewanella and Parashewanella.</title>
        <authorList>
            <person name="Wang G."/>
        </authorList>
    </citation>
    <scope>NUCLEOTIDE SEQUENCE [LARGE SCALE GENOMIC DNA]</scope>
    <source>
        <strain evidence="2 3">C51</strain>
    </source>
</reference>
<dbReference type="EMBL" id="QZEI01000044">
    <property type="protein sequence ID" value="RLV59101.1"/>
    <property type="molecule type" value="Genomic_DNA"/>
</dbReference>
<dbReference type="GO" id="GO:0046819">
    <property type="term" value="P:protein secretion by the type V secretion system"/>
    <property type="evidence" value="ECO:0007669"/>
    <property type="project" value="TreeGrafter"/>
</dbReference>
<dbReference type="InterPro" id="IPR051544">
    <property type="entry name" value="TPS_OM_transporter"/>
</dbReference>
<name>A0A3L8PUL7_9GAMM</name>
<dbReference type="GO" id="GO:0008320">
    <property type="term" value="F:protein transmembrane transporter activity"/>
    <property type="evidence" value="ECO:0007669"/>
    <property type="project" value="TreeGrafter"/>
</dbReference>